<dbReference type="RefSeq" id="WP_379677962.1">
    <property type="nucleotide sequence ID" value="NZ_JBHLWP010000006.1"/>
</dbReference>
<organism evidence="1 2">
    <name type="scientific">Massilia consociata</name>
    <dbReference type="NCBI Taxonomy" id="760117"/>
    <lineage>
        <taxon>Bacteria</taxon>
        <taxon>Pseudomonadati</taxon>
        <taxon>Pseudomonadota</taxon>
        <taxon>Betaproteobacteria</taxon>
        <taxon>Burkholderiales</taxon>
        <taxon>Oxalobacteraceae</taxon>
        <taxon>Telluria group</taxon>
        <taxon>Massilia</taxon>
    </lineage>
</organism>
<keyword evidence="2" id="KW-1185">Reference proteome</keyword>
<evidence type="ECO:0000313" key="1">
    <source>
        <dbReference type="EMBL" id="MFC0251171.1"/>
    </source>
</evidence>
<dbReference type="EMBL" id="JBHLWP010000006">
    <property type="protein sequence ID" value="MFC0251171.1"/>
    <property type="molecule type" value="Genomic_DNA"/>
</dbReference>
<name>A0ABV6FCC0_9BURK</name>
<protein>
    <submittedName>
        <fullName evidence="1">Uncharacterized protein</fullName>
    </submittedName>
</protein>
<evidence type="ECO:0000313" key="2">
    <source>
        <dbReference type="Proteomes" id="UP001589773"/>
    </source>
</evidence>
<comment type="caution">
    <text evidence="1">The sequence shown here is derived from an EMBL/GenBank/DDBJ whole genome shotgun (WGS) entry which is preliminary data.</text>
</comment>
<sequence length="242" mass="26869">MGAKKSNAALNAKVQEVCIDLPGERVQCWRSSDNVKVILRKHRDVIFDINLKADTTYTVESKSEFYSPREKKLLRKANFFDGERFQIWVGREFKGELVLSVNGAVIGRYKVIDLDATSYGADPKEKPEPLLIVLGQSVQTASSTRVGGSPTNYWKSHQDIFAVAQPKMSILTTASYTRFDYLYPPEPPVVKDYVAVADVKPDEIRPDVLMKLEAGPVTGKPGELFSASPKNGLCCVNQARPA</sequence>
<accession>A0ABV6FCC0</accession>
<dbReference type="Proteomes" id="UP001589773">
    <property type="component" value="Unassembled WGS sequence"/>
</dbReference>
<reference evidence="1 2" key="1">
    <citation type="submission" date="2024-09" db="EMBL/GenBank/DDBJ databases">
        <authorList>
            <person name="Sun Q."/>
            <person name="Mori K."/>
        </authorList>
    </citation>
    <scope>NUCLEOTIDE SEQUENCE [LARGE SCALE GENOMIC DNA]</scope>
    <source>
        <strain evidence="1 2">CCM 7792</strain>
    </source>
</reference>
<proteinExistence type="predicted"/>
<gene>
    <name evidence="1" type="ORF">ACFFJK_04655</name>
</gene>